<accession>A0A0M3SJE3</accession>
<protein>
    <submittedName>
        <fullName evidence="2">Uncharacterized protein</fullName>
    </submittedName>
</protein>
<sequence>MRDKIFLIESNGNDEANCILKELEEKLKQRKFDLFNATRNPAFNLTFPKDFFQRNSQLKFAIGIFLEYLASAYISDKYDCFAIGWRPNKHRKNAKFGMDNILISREKNKIIILESKSSYSNFNQRLKQGFESLFIQEISSGTFANVKEHIDLAINDLWTIQNLEQNLHQQLNELFFEQLKNIYSKFIELDSDDEQKNVIVKDNKKIYYIEDSLYKNCLNVLVFFSNKIIDWENVEKLAQKYINNLLNPELEINIISPVDKTIYEIEDNHLNNFYQNLEAFFNE</sequence>
<keyword evidence="1" id="KW-0175">Coiled coil</keyword>
<dbReference type="KEGG" id="scj:SCANT_v1c06780"/>
<gene>
    <name evidence="2" type="ORF">SCANT_v1c06780</name>
</gene>
<evidence type="ECO:0000313" key="2">
    <source>
        <dbReference type="EMBL" id="ALD66584.1"/>
    </source>
</evidence>
<dbReference type="OrthoDB" id="257964at2"/>
<dbReference type="STRING" id="362837.SCANT_v1c06780"/>
<evidence type="ECO:0000256" key="1">
    <source>
        <dbReference type="SAM" id="Coils"/>
    </source>
</evidence>
<proteinExistence type="predicted"/>
<dbReference type="AlphaFoldDB" id="A0A0M3SJE3"/>
<dbReference type="Proteomes" id="UP000063919">
    <property type="component" value="Chromosome"/>
</dbReference>
<dbReference type="PATRIC" id="fig|362837.3.peg.695"/>
<dbReference type="RefSeq" id="WP_053946337.1">
    <property type="nucleotide sequence ID" value="NZ_CP012622.1"/>
</dbReference>
<reference evidence="2 3" key="1">
    <citation type="journal article" date="2015" name="Genome Announc.">
        <title>Complete Genome Sequence of Spiroplasma cantharicola CC-1T (DSM 21588), a Bacterium Isolated from Soldier Beetle (Cantharis carolinus).</title>
        <authorList>
            <person name="Lo W.S."/>
            <person name="Liu P.Y."/>
            <person name="Kuo C.H."/>
        </authorList>
    </citation>
    <scope>NUCLEOTIDE SEQUENCE [LARGE SCALE GENOMIC DNA]</scope>
    <source>
        <strain evidence="2 3">CC-1</strain>
    </source>
</reference>
<dbReference type="EMBL" id="CP012622">
    <property type="protein sequence ID" value="ALD66584.1"/>
    <property type="molecule type" value="Genomic_DNA"/>
</dbReference>
<organism evidence="2 3">
    <name type="scientific">Spiroplasma cantharicola</name>
    <dbReference type="NCBI Taxonomy" id="362837"/>
    <lineage>
        <taxon>Bacteria</taxon>
        <taxon>Bacillati</taxon>
        <taxon>Mycoplasmatota</taxon>
        <taxon>Mollicutes</taxon>
        <taxon>Entomoplasmatales</taxon>
        <taxon>Spiroplasmataceae</taxon>
        <taxon>Spiroplasma</taxon>
    </lineage>
</organism>
<evidence type="ECO:0000313" key="3">
    <source>
        <dbReference type="Proteomes" id="UP000063919"/>
    </source>
</evidence>
<feature type="coiled-coil region" evidence="1">
    <location>
        <begin position="13"/>
        <end position="40"/>
    </location>
</feature>
<name>A0A0M3SJE3_9MOLU</name>
<keyword evidence="3" id="KW-1185">Reference proteome</keyword>